<proteinExistence type="predicted"/>
<evidence type="ECO:0000313" key="4">
    <source>
        <dbReference type="Proteomes" id="UP001642464"/>
    </source>
</evidence>
<evidence type="ECO:0000313" key="2">
    <source>
        <dbReference type="EMBL" id="CAK9000406.1"/>
    </source>
</evidence>
<sequence length="563" mass="63077">MIENFAKGATAKDVMKYVLDTDRLLEKHGVCDRQISELAHYAKHDTRQSNGCRNLHRFIHVKNKTLPLTITMVDTPLRARAFARRRKIVTEPWPCLRFTDWMKLTFGEPQYNGFFFLAGHSLDRMSVAEGILERFWDRYKFVDPVVMPKDPKRTLPVYIHGDEGRGSVKRPIMIISVQPAISAKGEDTINSHGLVRSARHTLTTRLLFTVLPSERYKSIQFTLVPWEVVHGGQRHRFYAQCIGTKGEWRNLSRSGAIRTWQRNGIPPNPFHAGERSALRDLRPVGSSATACKVDLAHSFSIAGWGKDFLASCLVFVAVHLQHFGPGNLHLQLENAFADFCGWCMLTIHRTTLKEFTLRELKMQSLQSYPRGLGKGSDSAVIGESYGAAARLAAGLGLRTSTGISLQFCVHVLRESPRELQCVLAPKQPSADYTVRHINCHATPTARHAPCRHRAFPGLRPASLSAQANRELVARLQHNLDTQTTFGASSSFASKVCPTPGEVKKKVKHEEIMQEPQGVTAEAPGLRQTIPDVLEVDDEQANENEKKVETGLKKVEVGDEKKVD</sequence>
<dbReference type="EMBL" id="CAXAMM010003558">
    <property type="protein sequence ID" value="CAK9000406.1"/>
    <property type="molecule type" value="Genomic_DNA"/>
</dbReference>
<organism evidence="2 4">
    <name type="scientific">Durusdinium trenchii</name>
    <dbReference type="NCBI Taxonomy" id="1381693"/>
    <lineage>
        <taxon>Eukaryota</taxon>
        <taxon>Sar</taxon>
        <taxon>Alveolata</taxon>
        <taxon>Dinophyceae</taxon>
        <taxon>Suessiales</taxon>
        <taxon>Symbiodiniaceae</taxon>
        <taxon>Durusdinium</taxon>
    </lineage>
</organism>
<gene>
    <name evidence="2" type="ORF">SCF082_LOCUS6480</name>
    <name evidence="3" type="ORF">SCF082_LOCUS6681</name>
</gene>
<dbReference type="Proteomes" id="UP001642464">
    <property type="component" value="Unassembled WGS sequence"/>
</dbReference>
<name>A0ABP0ICU8_9DINO</name>
<keyword evidence="4" id="KW-1185">Reference proteome</keyword>
<accession>A0ABP0ICU8</accession>
<protein>
    <submittedName>
        <fullName evidence="2">Uncharacterized protein</fullName>
    </submittedName>
</protein>
<evidence type="ECO:0000313" key="3">
    <source>
        <dbReference type="EMBL" id="CAK9000858.1"/>
    </source>
</evidence>
<feature type="region of interest" description="Disordered" evidence="1">
    <location>
        <begin position="535"/>
        <end position="563"/>
    </location>
</feature>
<evidence type="ECO:0000256" key="1">
    <source>
        <dbReference type="SAM" id="MobiDB-lite"/>
    </source>
</evidence>
<comment type="caution">
    <text evidence="2">The sequence shown here is derived from an EMBL/GenBank/DDBJ whole genome shotgun (WGS) entry which is preliminary data.</text>
</comment>
<feature type="compositionally biased region" description="Basic and acidic residues" evidence="1">
    <location>
        <begin position="542"/>
        <end position="563"/>
    </location>
</feature>
<dbReference type="EMBL" id="CAXAMM010003669">
    <property type="protein sequence ID" value="CAK9000858.1"/>
    <property type="molecule type" value="Genomic_DNA"/>
</dbReference>
<reference evidence="2 4" key="1">
    <citation type="submission" date="2024-02" db="EMBL/GenBank/DDBJ databases">
        <authorList>
            <person name="Chen Y."/>
            <person name="Shah S."/>
            <person name="Dougan E. K."/>
            <person name="Thang M."/>
            <person name="Chan C."/>
        </authorList>
    </citation>
    <scope>NUCLEOTIDE SEQUENCE [LARGE SCALE GENOMIC DNA]</scope>
</reference>